<keyword evidence="2" id="KW-1185">Reference proteome</keyword>
<reference evidence="1 2" key="1">
    <citation type="journal article" date="2018" name="Proc. Natl. Acad. Sci. U.S.A.">
        <title>Draft genome sequence of Camellia sinensis var. sinensis provides insights into the evolution of the tea genome and tea quality.</title>
        <authorList>
            <person name="Wei C."/>
            <person name="Yang H."/>
            <person name="Wang S."/>
            <person name="Zhao J."/>
            <person name="Liu C."/>
            <person name="Gao L."/>
            <person name="Xia E."/>
            <person name="Lu Y."/>
            <person name="Tai Y."/>
            <person name="She G."/>
            <person name="Sun J."/>
            <person name="Cao H."/>
            <person name="Tong W."/>
            <person name="Gao Q."/>
            <person name="Li Y."/>
            <person name="Deng W."/>
            <person name="Jiang X."/>
            <person name="Wang W."/>
            <person name="Chen Q."/>
            <person name="Zhang S."/>
            <person name="Li H."/>
            <person name="Wu J."/>
            <person name="Wang P."/>
            <person name="Li P."/>
            <person name="Shi C."/>
            <person name="Zheng F."/>
            <person name="Jian J."/>
            <person name="Huang B."/>
            <person name="Shan D."/>
            <person name="Shi M."/>
            <person name="Fang C."/>
            <person name="Yue Y."/>
            <person name="Li F."/>
            <person name="Li D."/>
            <person name="Wei S."/>
            <person name="Han B."/>
            <person name="Jiang C."/>
            <person name="Yin Y."/>
            <person name="Xia T."/>
            <person name="Zhang Z."/>
            <person name="Bennetzen J.L."/>
            <person name="Zhao S."/>
            <person name="Wan X."/>
        </authorList>
    </citation>
    <scope>NUCLEOTIDE SEQUENCE [LARGE SCALE GENOMIC DNA]</scope>
    <source>
        <strain evidence="2">cv. Shuchazao</strain>
        <tissue evidence="1">Leaf</tissue>
    </source>
</reference>
<accession>A0A4S4D4C8</accession>
<evidence type="ECO:0000313" key="1">
    <source>
        <dbReference type="EMBL" id="THF97199.1"/>
    </source>
</evidence>
<comment type="caution">
    <text evidence="1">The sequence shown here is derived from an EMBL/GenBank/DDBJ whole genome shotgun (WGS) entry which is preliminary data.</text>
</comment>
<dbReference type="Proteomes" id="UP000306102">
    <property type="component" value="Unassembled WGS sequence"/>
</dbReference>
<dbReference type="EMBL" id="SDRB02012615">
    <property type="protein sequence ID" value="THF97199.1"/>
    <property type="molecule type" value="Genomic_DNA"/>
</dbReference>
<dbReference type="AlphaFoldDB" id="A0A4S4D4C8"/>
<proteinExistence type="predicted"/>
<dbReference type="InterPro" id="IPR011009">
    <property type="entry name" value="Kinase-like_dom_sf"/>
</dbReference>
<gene>
    <name evidence="1" type="ORF">TEA_012321</name>
</gene>
<name>A0A4S4D4C8_CAMSN</name>
<sequence length="459" mass="52913">MLFEDLNTDLSRTIVSVSSFFSNDEICIVNSTNSYEATMNCDMPTFCHLLPINDNVHYWYKFASEHKSSHLLSILGKAHVGDDQIILFSQPVDQNFEDWMQHNLLINLDNHLTPSFRAFLLGMLKGINYLHSKLKHAHGEICGENIYVIDGRAKFVDVVDINLKKSYVDDINRFCKMVESPFKAKNIPLPLELEYLLSSLKKLNGAMYRHIAFMETHPMKNYAWAKIIYDPSFIKAHLLQSKDGFFIQTFGSYLERFLFVGDHVTQEYKNLHFPIAKGHLLLSCHIGYISRTEEYKVKNGDFTKRNQFYCDDRALVSVGGAIYYSQMNSHIFAVDLCDDTSLSIQVPNEFVGRCYSLLELGNSLSFIVRHSSEVHVCILKDLHCHEWAKLYKVREAIDGPNFLCESFIPVGWLDDGQILVFIHFEKLVVTYNVKTGEARSFDVFSTDFIRKHTNSLVSW</sequence>
<dbReference type="SUPFAM" id="SSF56112">
    <property type="entry name" value="Protein kinase-like (PK-like)"/>
    <property type="match status" value="1"/>
</dbReference>
<evidence type="ECO:0000313" key="2">
    <source>
        <dbReference type="Proteomes" id="UP000306102"/>
    </source>
</evidence>
<evidence type="ECO:0008006" key="3">
    <source>
        <dbReference type="Google" id="ProtNLM"/>
    </source>
</evidence>
<organism evidence="1 2">
    <name type="scientific">Camellia sinensis var. sinensis</name>
    <name type="common">China tea</name>
    <dbReference type="NCBI Taxonomy" id="542762"/>
    <lineage>
        <taxon>Eukaryota</taxon>
        <taxon>Viridiplantae</taxon>
        <taxon>Streptophyta</taxon>
        <taxon>Embryophyta</taxon>
        <taxon>Tracheophyta</taxon>
        <taxon>Spermatophyta</taxon>
        <taxon>Magnoliopsida</taxon>
        <taxon>eudicotyledons</taxon>
        <taxon>Gunneridae</taxon>
        <taxon>Pentapetalae</taxon>
        <taxon>asterids</taxon>
        <taxon>Ericales</taxon>
        <taxon>Theaceae</taxon>
        <taxon>Camellia</taxon>
    </lineage>
</organism>
<protein>
    <recommendedName>
        <fullName evidence="3">Protein kinase domain-containing protein</fullName>
    </recommendedName>
</protein>